<gene>
    <name evidence="1" type="ORF">M0R45_026346</name>
</gene>
<organism evidence="1 2">
    <name type="scientific">Rubus argutus</name>
    <name type="common">Southern blackberry</name>
    <dbReference type="NCBI Taxonomy" id="59490"/>
    <lineage>
        <taxon>Eukaryota</taxon>
        <taxon>Viridiplantae</taxon>
        <taxon>Streptophyta</taxon>
        <taxon>Embryophyta</taxon>
        <taxon>Tracheophyta</taxon>
        <taxon>Spermatophyta</taxon>
        <taxon>Magnoliopsida</taxon>
        <taxon>eudicotyledons</taxon>
        <taxon>Gunneridae</taxon>
        <taxon>Pentapetalae</taxon>
        <taxon>rosids</taxon>
        <taxon>fabids</taxon>
        <taxon>Rosales</taxon>
        <taxon>Rosaceae</taxon>
        <taxon>Rosoideae</taxon>
        <taxon>Rosoideae incertae sedis</taxon>
        <taxon>Rubus</taxon>
    </lineage>
</organism>
<proteinExistence type="predicted"/>
<evidence type="ECO:0000313" key="2">
    <source>
        <dbReference type="Proteomes" id="UP001457282"/>
    </source>
</evidence>
<reference evidence="1 2" key="1">
    <citation type="journal article" date="2023" name="G3 (Bethesda)">
        <title>A chromosome-length genome assembly and annotation of blackberry (Rubus argutus, cv. 'Hillquist').</title>
        <authorList>
            <person name="Bruna T."/>
            <person name="Aryal R."/>
            <person name="Dudchenko O."/>
            <person name="Sargent D.J."/>
            <person name="Mead D."/>
            <person name="Buti M."/>
            <person name="Cavallini A."/>
            <person name="Hytonen T."/>
            <person name="Andres J."/>
            <person name="Pham M."/>
            <person name="Weisz D."/>
            <person name="Mascagni F."/>
            <person name="Usai G."/>
            <person name="Natali L."/>
            <person name="Bassil N."/>
            <person name="Fernandez G.E."/>
            <person name="Lomsadze A."/>
            <person name="Armour M."/>
            <person name="Olukolu B."/>
            <person name="Poorten T."/>
            <person name="Britton C."/>
            <person name="Davik J."/>
            <person name="Ashrafi H."/>
            <person name="Aiden E.L."/>
            <person name="Borodovsky M."/>
            <person name="Worthington M."/>
        </authorList>
    </citation>
    <scope>NUCLEOTIDE SEQUENCE [LARGE SCALE GENOMIC DNA]</scope>
    <source>
        <strain evidence="1">PI 553951</strain>
    </source>
</reference>
<dbReference type="EMBL" id="JBEDUW010000005">
    <property type="protein sequence ID" value="KAK9929240.1"/>
    <property type="molecule type" value="Genomic_DNA"/>
</dbReference>
<protein>
    <recommendedName>
        <fullName evidence="3">Protein FAR1-RELATED SEQUENCE</fullName>
    </recommendedName>
</protein>
<keyword evidence="2" id="KW-1185">Reference proteome</keyword>
<dbReference type="Proteomes" id="UP001457282">
    <property type="component" value="Unassembled WGS sequence"/>
</dbReference>
<dbReference type="PANTHER" id="PTHR31973:SF199">
    <property type="entry name" value="SWIM-TYPE DOMAIN-CONTAINING PROTEIN"/>
    <property type="match status" value="1"/>
</dbReference>
<name>A0AAW1WWS1_RUBAR</name>
<evidence type="ECO:0000313" key="1">
    <source>
        <dbReference type="EMBL" id="KAK9929240.1"/>
    </source>
</evidence>
<evidence type="ECO:0008006" key="3">
    <source>
        <dbReference type="Google" id="ProtNLM"/>
    </source>
</evidence>
<comment type="caution">
    <text evidence="1">The sequence shown here is derived from an EMBL/GenBank/DDBJ whole genome shotgun (WGS) entry which is preliminary data.</text>
</comment>
<accession>A0AAW1WWS1</accession>
<sequence>MREDRSFPFWIFARKINNFSPELAIKTCELEHGARPVVPRVKFYTSTFLEKEYVNKFKVDPYMSKKLFQELVNCDFGQTISHKQVTKTRKLAAYMNSRSEAEQYNLLETYAAVLRKTNPNSTVKMMTEMEGEVRKFKRFYVCFDAVNKGRKKACKPFIGVDGCHIKSNYPGQLLSPVGTDGNKDKQKGLLDAVEDLVPGSEHRHCVRHFHNNFKKKNGRIVLKNLLWVAMRDTTMVWFNKHMDDMFEESENAVKWLTEHDHPSHWSRSHFLEHTKCDMLLNNVNKSWNSVILECKDKPILVMQGVVEARYDDKVKQ</sequence>
<dbReference type="PANTHER" id="PTHR31973">
    <property type="entry name" value="POLYPROTEIN, PUTATIVE-RELATED"/>
    <property type="match status" value="1"/>
</dbReference>
<dbReference type="AlphaFoldDB" id="A0AAW1WWS1"/>